<dbReference type="GO" id="GO:0006631">
    <property type="term" value="P:fatty acid metabolic process"/>
    <property type="evidence" value="ECO:0007669"/>
    <property type="project" value="TreeGrafter"/>
</dbReference>
<dbReference type="EnsemblMetazoa" id="CapteT202811">
    <property type="protein sequence ID" value="CapteP202811"/>
    <property type="gene ID" value="CapteG202811"/>
</dbReference>
<feature type="domain" description="GPAT/DHAPAT C-terminal" evidence="1">
    <location>
        <begin position="2"/>
        <end position="327"/>
    </location>
</feature>
<keyword evidence="4" id="KW-1185">Reference proteome</keyword>
<protein>
    <recommendedName>
        <fullName evidence="1">GPAT/DHAPAT C-terminal domain-containing protein</fullName>
    </recommendedName>
</protein>
<name>R7V0J5_CAPTE</name>
<dbReference type="PANTHER" id="PTHR12563">
    <property type="entry name" value="GLYCEROL-3-PHOSPHATE ACYLTRANSFERASE"/>
    <property type="match status" value="1"/>
</dbReference>
<dbReference type="InterPro" id="IPR045520">
    <property type="entry name" value="GPAT/DHAPAT_C"/>
</dbReference>
<sequence length="366" mass="41507">MLAEHVVYTQSSMQPVMSTHMLAFICLTLCRKGAPFREICQHYNWLKQQLAARNRDVGISGKTETIVLHAQQCIGDHLLQRIRMHTKDVNREEDLMITPNIHLQTVFELAHYSAPVTCMFAAESLIGEAHAIYAHVKPDAWFSPDEEIVVPKEVVIETAAQLCKLLKYEFIISPPCSTINSALLDAFDQLINSDILVLKEEEDSNLATDQKAWSRRFAASLALDNSDEEDDWQMPNTEYELCGRSASRQRLNFLRAVTAPLLETYYVTVCNLNQLMEEDLTENDFTKKTHQHLKDRVLNGTASYAESAGLDGLRNAIRGLQHMKVLRRYVAANVSMLQLSPSYKDEISIKKFLRDVGMHLGVPLAQ</sequence>
<dbReference type="Proteomes" id="UP000014760">
    <property type="component" value="Unassembled WGS sequence"/>
</dbReference>
<gene>
    <name evidence="2" type="ORF">CAPTEDRAFT_202811</name>
</gene>
<dbReference type="STRING" id="283909.R7V0J5"/>
<organism evidence="2">
    <name type="scientific">Capitella teleta</name>
    <name type="common">Polychaete worm</name>
    <dbReference type="NCBI Taxonomy" id="283909"/>
    <lineage>
        <taxon>Eukaryota</taxon>
        <taxon>Metazoa</taxon>
        <taxon>Spiralia</taxon>
        <taxon>Lophotrochozoa</taxon>
        <taxon>Annelida</taxon>
        <taxon>Polychaeta</taxon>
        <taxon>Sedentaria</taxon>
        <taxon>Scolecida</taxon>
        <taxon>Capitellidae</taxon>
        <taxon>Capitella</taxon>
    </lineage>
</organism>
<accession>R7V0J5</accession>
<dbReference type="OMA" id="FFAYGDQ"/>
<dbReference type="GO" id="GO:0006072">
    <property type="term" value="P:glycerol-3-phosphate metabolic process"/>
    <property type="evidence" value="ECO:0007669"/>
    <property type="project" value="TreeGrafter"/>
</dbReference>
<dbReference type="InterPro" id="IPR022284">
    <property type="entry name" value="GPAT/DHAPAT"/>
</dbReference>
<dbReference type="HOGENOM" id="CLU_757032_0_0_1"/>
<reference evidence="4" key="1">
    <citation type="submission" date="2012-12" db="EMBL/GenBank/DDBJ databases">
        <authorList>
            <person name="Hellsten U."/>
            <person name="Grimwood J."/>
            <person name="Chapman J.A."/>
            <person name="Shapiro H."/>
            <person name="Aerts A."/>
            <person name="Otillar R.P."/>
            <person name="Terry A.Y."/>
            <person name="Boore J.L."/>
            <person name="Simakov O."/>
            <person name="Marletaz F."/>
            <person name="Cho S.-J."/>
            <person name="Edsinger-Gonzales E."/>
            <person name="Havlak P."/>
            <person name="Kuo D.-H."/>
            <person name="Larsson T."/>
            <person name="Lv J."/>
            <person name="Arendt D."/>
            <person name="Savage R."/>
            <person name="Osoegawa K."/>
            <person name="de Jong P."/>
            <person name="Lindberg D.R."/>
            <person name="Seaver E.C."/>
            <person name="Weisblat D.A."/>
            <person name="Putnam N.H."/>
            <person name="Grigoriev I.V."/>
            <person name="Rokhsar D.S."/>
        </authorList>
    </citation>
    <scope>NUCLEOTIDE SEQUENCE</scope>
    <source>
        <strain evidence="4">I ESC-2004</strain>
    </source>
</reference>
<dbReference type="EMBL" id="KB298452">
    <property type="protein sequence ID" value="ELU09196.1"/>
    <property type="molecule type" value="Genomic_DNA"/>
</dbReference>
<evidence type="ECO:0000259" key="1">
    <source>
        <dbReference type="Pfam" id="PF19277"/>
    </source>
</evidence>
<reference evidence="3" key="3">
    <citation type="submission" date="2015-06" db="UniProtKB">
        <authorList>
            <consortium name="EnsemblMetazoa"/>
        </authorList>
    </citation>
    <scope>IDENTIFICATION</scope>
</reference>
<dbReference type="GO" id="GO:0019432">
    <property type="term" value="P:triglyceride biosynthetic process"/>
    <property type="evidence" value="ECO:0007669"/>
    <property type="project" value="TreeGrafter"/>
</dbReference>
<reference evidence="2 4" key="2">
    <citation type="journal article" date="2013" name="Nature">
        <title>Insights into bilaterian evolution from three spiralian genomes.</title>
        <authorList>
            <person name="Simakov O."/>
            <person name="Marletaz F."/>
            <person name="Cho S.J."/>
            <person name="Edsinger-Gonzales E."/>
            <person name="Havlak P."/>
            <person name="Hellsten U."/>
            <person name="Kuo D.H."/>
            <person name="Larsson T."/>
            <person name="Lv J."/>
            <person name="Arendt D."/>
            <person name="Savage R."/>
            <person name="Osoegawa K."/>
            <person name="de Jong P."/>
            <person name="Grimwood J."/>
            <person name="Chapman J.A."/>
            <person name="Shapiro H."/>
            <person name="Aerts A."/>
            <person name="Otillar R.P."/>
            <person name="Terry A.Y."/>
            <person name="Boore J.L."/>
            <person name="Grigoriev I.V."/>
            <person name="Lindberg D.R."/>
            <person name="Seaver E.C."/>
            <person name="Weisblat D.A."/>
            <person name="Putnam N.H."/>
            <person name="Rokhsar D.S."/>
        </authorList>
    </citation>
    <scope>NUCLEOTIDE SEQUENCE</scope>
    <source>
        <strain evidence="2 4">I ESC-2004</strain>
    </source>
</reference>
<dbReference type="OrthoDB" id="5962536at2759"/>
<dbReference type="AlphaFoldDB" id="R7V0J5"/>
<dbReference type="PANTHER" id="PTHR12563:SF23">
    <property type="entry name" value="BCDNA.GH07066"/>
    <property type="match status" value="1"/>
</dbReference>
<dbReference type="GO" id="GO:0031966">
    <property type="term" value="C:mitochondrial membrane"/>
    <property type="evidence" value="ECO:0007669"/>
    <property type="project" value="TreeGrafter"/>
</dbReference>
<evidence type="ECO:0000313" key="3">
    <source>
        <dbReference type="EnsemblMetazoa" id="CapteP202811"/>
    </source>
</evidence>
<evidence type="ECO:0000313" key="2">
    <source>
        <dbReference type="EMBL" id="ELU09196.1"/>
    </source>
</evidence>
<evidence type="ECO:0000313" key="4">
    <source>
        <dbReference type="Proteomes" id="UP000014760"/>
    </source>
</evidence>
<dbReference type="GO" id="GO:0008654">
    <property type="term" value="P:phospholipid biosynthetic process"/>
    <property type="evidence" value="ECO:0007669"/>
    <property type="project" value="TreeGrafter"/>
</dbReference>
<dbReference type="Pfam" id="PF19277">
    <property type="entry name" value="GPAT_C"/>
    <property type="match status" value="1"/>
</dbReference>
<dbReference type="GO" id="GO:0004366">
    <property type="term" value="F:glycerol-3-phosphate O-acyltransferase activity"/>
    <property type="evidence" value="ECO:0007669"/>
    <property type="project" value="TreeGrafter"/>
</dbReference>
<dbReference type="EMBL" id="AMQN01006487">
    <property type="status" value="NOT_ANNOTATED_CDS"/>
    <property type="molecule type" value="Genomic_DNA"/>
</dbReference>
<proteinExistence type="predicted"/>